<reference evidence="2" key="1">
    <citation type="journal article" date="2022" name="Nat. Commun.">
        <title>Chromosome evolution and the genetic basis of agronomically important traits in greater yam.</title>
        <authorList>
            <person name="Bredeson J.V."/>
            <person name="Lyons J.B."/>
            <person name="Oniyinde I.O."/>
            <person name="Okereke N.R."/>
            <person name="Kolade O."/>
            <person name="Nnabue I."/>
            <person name="Nwadili C.O."/>
            <person name="Hribova E."/>
            <person name="Parker M."/>
            <person name="Nwogha J."/>
            <person name="Shu S."/>
            <person name="Carlson J."/>
            <person name="Kariba R."/>
            <person name="Muthemba S."/>
            <person name="Knop K."/>
            <person name="Barton G.J."/>
            <person name="Sherwood A.V."/>
            <person name="Lopez-Montes A."/>
            <person name="Asiedu R."/>
            <person name="Jamnadass R."/>
            <person name="Muchugi A."/>
            <person name="Goodstein D."/>
            <person name="Egesi C.N."/>
            <person name="Featherston J."/>
            <person name="Asfaw A."/>
            <person name="Simpson G.G."/>
            <person name="Dolezel J."/>
            <person name="Hendre P.S."/>
            <person name="Van Deynze A."/>
            <person name="Kumar P.L."/>
            <person name="Obidiegwu J.E."/>
            <person name="Bhattacharjee R."/>
            <person name="Rokhsar D.S."/>
        </authorList>
    </citation>
    <scope>NUCLEOTIDE SEQUENCE [LARGE SCALE GENOMIC DNA]</scope>
    <source>
        <strain evidence="2">cv. TDa95/00328</strain>
    </source>
</reference>
<dbReference type="Proteomes" id="UP000827976">
    <property type="component" value="Chromosome 4"/>
</dbReference>
<evidence type="ECO:0000313" key="1">
    <source>
        <dbReference type="EMBL" id="KAH7687064.1"/>
    </source>
</evidence>
<comment type="caution">
    <text evidence="1">The sequence shown here is derived from an EMBL/GenBank/DDBJ whole genome shotgun (WGS) entry which is preliminary data.</text>
</comment>
<name>A0ACB7WGT1_DIOAL</name>
<proteinExistence type="predicted"/>
<organism evidence="1 2">
    <name type="scientific">Dioscorea alata</name>
    <name type="common">Purple yam</name>
    <dbReference type="NCBI Taxonomy" id="55571"/>
    <lineage>
        <taxon>Eukaryota</taxon>
        <taxon>Viridiplantae</taxon>
        <taxon>Streptophyta</taxon>
        <taxon>Embryophyta</taxon>
        <taxon>Tracheophyta</taxon>
        <taxon>Spermatophyta</taxon>
        <taxon>Magnoliopsida</taxon>
        <taxon>Liliopsida</taxon>
        <taxon>Dioscoreales</taxon>
        <taxon>Dioscoreaceae</taxon>
        <taxon>Dioscorea</taxon>
    </lineage>
</organism>
<gene>
    <name evidence="1" type="ORF">IHE45_04G145100</name>
</gene>
<accession>A0ACB7WGT1</accession>
<protein>
    <submittedName>
        <fullName evidence="1">Uncharacterized protein</fullName>
    </submittedName>
</protein>
<evidence type="ECO:0000313" key="2">
    <source>
        <dbReference type="Proteomes" id="UP000827976"/>
    </source>
</evidence>
<dbReference type="EMBL" id="CM037014">
    <property type="protein sequence ID" value="KAH7687064.1"/>
    <property type="molecule type" value="Genomic_DNA"/>
</dbReference>
<keyword evidence="2" id="KW-1185">Reference proteome</keyword>
<sequence length="438" mass="48336">MEQQRFPRPKRISMASSSALSSSPVPPLRSPAITPIPEEEKEDERHTPTPLHPSFVPPKKTTRSTAASDDDDIAVSCNKCRPTSRDKISVVPLDPTASSPSRLFRSIFHSLTRRTPVPSSDSDEWRLAAAELSRKLLHATRRRDEALLEASRLKSSLSHLSRKLDRLESHCLDLQSSLDRCSQVSQSPTQIGSLPVDPFLRAVSDSRSAVRLLSRSLSAHLRPSTPKPLILSLESVLNRVFYSDFETGLIPEPMDPIARCEANRKGYEEVRELGWEEVLSRGTRHYSEGLSRFCDRRMGEIVGMLGWGGSSGGGPGQRAWPEGLLQAFFSAAKGVWLVHLLSRSVHPPVPLLRVNPGARFEPDFMEDAAGSSRVVGPVSVRMMVAPGFYVYSTSCGVVKCKVLYNNNNNNNNNNQGNGDINVSGRNNKKNSGKGDQFM</sequence>